<evidence type="ECO:0000313" key="2">
    <source>
        <dbReference type="EMBL" id="GFS82698.1"/>
    </source>
</evidence>
<dbReference type="Proteomes" id="UP000887013">
    <property type="component" value="Unassembled WGS sequence"/>
</dbReference>
<evidence type="ECO:0000256" key="1">
    <source>
        <dbReference type="SAM" id="MobiDB-lite"/>
    </source>
</evidence>
<reference evidence="2" key="1">
    <citation type="submission" date="2020-08" db="EMBL/GenBank/DDBJ databases">
        <title>Multicomponent nature underlies the extraordinary mechanical properties of spider dragline silk.</title>
        <authorList>
            <person name="Kono N."/>
            <person name="Nakamura H."/>
            <person name="Mori M."/>
            <person name="Yoshida Y."/>
            <person name="Ohtoshi R."/>
            <person name="Malay A.D."/>
            <person name="Moran D.A.P."/>
            <person name="Tomita M."/>
            <person name="Numata K."/>
            <person name="Arakawa K."/>
        </authorList>
    </citation>
    <scope>NUCLEOTIDE SEQUENCE</scope>
</reference>
<sequence length="217" mass="24129">MLMDISSGLYSLKTRERSTSCGPERHFRRRSARRNSGNQEHWWHREAAYNSISSGRKQPSREVSSAVKAAIMVHGSAQWTTVLPTILLGFCATWKEDLQATTAEMIYGASIRLPGEFLCVLDHGKGVPDYGSSLEAWKRGFRERQLAEACLRSKELVDIPAGRKRGPLNQTKVLDSGEENSSGSSSRQEIPIRSGRRVMFNSSKAKNLAIAGGGYLW</sequence>
<organism evidence="2 3">
    <name type="scientific">Nephila pilipes</name>
    <name type="common">Giant wood spider</name>
    <name type="synonym">Nephila maculata</name>
    <dbReference type="NCBI Taxonomy" id="299642"/>
    <lineage>
        <taxon>Eukaryota</taxon>
        <taxon>Metazoa</taxon>
        <taxon>Ecdysozoa</taxon>
        <taxon>Arthropoda</taxon>
        <taxon>Chelicerata</taxon>
        <taxon>Arachnida</taxon>
        <taxon>Araneae</taxon>
        <taxon>Araneomorphae</taxon>
        <taxon>Entelegynae</taxon>
        <taxon>Araneoidea</taxon>
        <taxon>Nephilidae</taxon>
        <taxon>Nephila</taxon>
    </lineage>
</organism>
<feature type="region of interest" description="Disordered" evidence="1">
    <location>
        <begin position="14"/>
        <end position="39"/>
    </location>
</feature>
<protein>
    <submittedName>
        <fullName evidence="2">Uncharacterized protein</fullName>
    </submittedName>
</protein>
<comment type="caution">
    <text evidence="2">The sequence shown here is derived from an EMBL/GenBank/DDBJ whole genome shotgun (WGS) entry which is preliminary data.</text>
</comment>
<dbReference type="AlphaFoldDB" id="A0A8X6MX44"/>
<evidence type="ECO:0000313" key="3">
    <source>
        <dbReference type="Proteomes" id="UP000887013"/>
    </source>
</evidence>
<dbReference type="OrthoDB" id="6431229at2759"/>
<feature type="region of interest" description="Disordered" evidence="1">
    <location>
        <begin position="162"/>
        <end position="190"/>
    </location>
</feature>
<name>A0A8X6MX44_NEPPI</name>
<gene>
    <name evidence="2" type="ORF">NPIL_700991</name>
</gene>
<accession>A0A8X6MX44</accession>
<proteinExistence type="predicted"/>
<keyword evidence="3" id="KW-1185">Reference proteome</keyword>
<dbReference type="EMBL" id="BMAW01051852">
    <property type="protein sequence ID" value="GFS82698.1"/>
    <property type="molecule type" value="Genomic_DNA"/>
</dbReference>